<feature type="domain" description="PiggyBac transposable element-derived protein" evidence="3">
    <location>
        <begin position="128"/>
        <end position="495"/>
    </location>
</feature>
<evidence type="ECO:0000313" key="5">
    <source>
        <dbReference type="Proteomes" id="UP001292094"/>
    </source>
</evidence>
<keyword evidence="2" id="KW-1133">Transmembrane helix</keyword>
<keyword evidence="2" id="KW-0472">Membrane</keyword>
<feature type="compositionally biased region" description="Acidic residues" evidence="1">
    <location>
        <begin position="37"/>
        <end position="46"/>
    </location>
</feature>
<dbReference type="InterPro" id="IPR029526">
    <property type="entry name" value="PGBD"/>
</dbReference>
<keyword evidence="5" id="KW-1185">Reference proteome</keyword>
<sequence length="617" mass="71714">MITTRAFYRRNADNESEKRLPWIAPEDCDDLDTRDYNEEDDDDVLDPDFNSIDTEEEDDINSPSTSTVRVRKGGRKKPVVPHELPVEDEENEPPNKRGRVELVWKKEDVQLPPLPEYVHPMPDLVREPFEYFSNFFTEDTISHIVYQTNLYARQKNLCSNFVLDDKEFMVFIGLVIFMGVTSLPSIVDYWKRMTRIPQVADIMSKNRFKQIRATLHFNDNHQCEGSQDRFYKIRPLFTKVTKEFLKVKATPINSIDEVMVAYKGTRAGNLRQYIANKPDKWGYKLFCRSSVDGFVHDILMYQGATTFETHPTPLGKDEKEMNISSKVVVALVRTLKDPKNSAVYADNYFTSFSLAKHLRSQYGCRYVGTARENRIGHPPLRPVKEMEKKSVRRGELDYVSSEGILAARWKDNRVVTVLSTDVGIEPKGTVLRYDKTSKQKKEVQCPALIRMYNGRMGGIDKSDMLVHLYKTPMRARRYYMRLFGYILDLCICNSWIWYKRDCSAMKSTPMSLKDFRLDIYKGTISYKKVTPKVTRTSLARVEVPLPKRGQRAEVPSVEKRQDATALHLPHHVTMRQTCKYCSHKGAIHRSRWMCEVCKVSLCLSDDRNCYADFHKNL</sequence>
<keyword evidence="2" id="KW-0812">Transmembrane</keyword>
<comment type="caution">
    <text evidence="4">The sequence shown here is derived from an EMBL/GenBank/DDBJ whole genome shotgun (WGS) entry which is preliminary data.</text>
</comment>
<dbReference type="AlphaFoldDB" id="A0AAE1QFC5"/>
<name>A0AAE1QFC5_9EUCA</name>
<feature type="compositionally biased region" description="Basic and acidic residues" evidence="1">
    <location>
        <begin position="10"/>
        <end position="20"/>
    </location>
</feature>
<organism evidence="4 5">
    <name type="scientific">Petrolisthes manimaculis</name>
    <dbReference type="NCBI Taxonomy" id="1843537"/>
    <lineage>
        <taxon>Eukaryota</taxon>
        <taxon>Metazoa</taxon>
        <taxon>Ecdysozoa</taxon>
        <taxon>Arthropoda</taxon>
        <taxon>Crustacea</taxon>
        <taxon>Multicrustacea</taxon>
        <taxon>Malacostraca</taxon>
        <taxon>Eumalacostraca</taxon>
        <taxon>Eucarida</taxon>
        <taxon>Decapoda</taxon>
        <taxon>Pleocyemata</taxon>
        <taxon>Anomura</taxon>
        <taxon>Galatheoidea</taxon>
        <taxon>Porcellanidae</taxon>
        <taxon>Petrolisthes</taxon>
    </lineage>
</organism>
<dbReference type="Proteomes" id="UP001292094">
    <property type="component" value="Unassembled WGS sequence"/>
</dbReference>
<proteinExistence type="predicted"/>
<evidence type="ECO:0000259" key="3">
    <source>
        <dbReference type="Pfam" id="PF13843"/>
    </source>
</evidence>
<feature type="compositionally biased region" description="Basic residues" evidence="1">
    <location>
        <begin position="69"/>
        <end position="79"/>
    </location>
</feature>
<feature type="region of interest" description="Disordered" evidence="1">
    <location>
        <begin position="1"/>
        <end position="95"/>
    </location>
</feature>
<dbReference type="Pfam" id="PF13843">
    <property type="entry name" value="DDE_Tnp_1_7"/>
    <property type="match status" value="1"/>
</dbReference>
<protein>
    <recommendedName>
        <fullName evidence="3">PiggyBac transposable element-derived protein domain-containing protein</fullName>
    </recommendedName>
</protein>
<gene>
    <name evidence="4" type="ORF">Pmani_004155</name>
</gene>
<evidence type="ECO:0000256" key="1">
    <source>
        <dbReference type="SAM" id="MobiDB-lite"/>
    </source>
</evidence>
<evidence type="ECO:0000256" key="2">
    <source>
        <dbReference type="SAM" id="Phobius"/>
    </source>
</evidence>
<dbReference type="EMBL" id="JAWZYT010000293">
    <property type="protein sequence ID" value="KAK4325195.1"/>
    <property type="molecule type" value="Genomic_DNA"/>
</dbReference>
<feature type="transmembrane region" description="Helical" evidence="2">
    <location>
        <begin position="168"/>
        <end position="187"/>
    </location>
</feature>
<accession>A0AAE1QFC5</accession>
<evidence type="ECO:0000313" key="4">
    <source>
        <dbReference type="EMBL" id="KAK4325195.1"/>
    </source>
</evidence>
<dbReference type="PANTHER" id="PTHR47272">
    <property type="entry name" value="DDE_TNP_1_7 DOMAIN-CONTAINING PROTEIN"/>
    <property type="match status" value="1"/>
</dbReference>
<reference evidence="4" key="1">
    <citation type="submission" date="2023-11" db="EMBL/GenBank/DDBJ databases">
        <title>Genome assemblies of two species of porcelain crab, Petrolisthes cinctipes and Petrolisthes manimaculis (Anomura: Porcellanidae).</title>
        <authorList>
            <person name="Angst P."/>
        </authorList>
    </citation>
    <scope>NUCLEOTIDE SEQUENCE</scope>
    <source>
        <strain evidence="4">PB745_02</strain>
        <tissue evidence="4">Gill</tissue>
    </source>
</reference>